<organism evidence="2 3">
    <name type="scientific">Denitratisoma oestradiolicum</name>
    <dbReference type="NCBI Taxonomy" id="311182"/>
    <lineage>
        <taxon>Bacteria</taxon>
        <taxon>Pseudomonadati</taxon>
        <taxon>Pseudomonadota</taxon>
        <taxon>Betaproteobacteria</taxon>
        <taxon>Nitrosomonadales</taxon>
        <taxon>Sterolibacteriaceae</taxon>
        <taxon>Denitratisoma</taxon>
    </lineage>
</organism>
<name>A0A6S6XTG7_9PROT</name>
<reference evidence="2 3" key="1">
    <citation type="submission" date="2020-03" db="EMBL/GenBank/DDBJ databases">
        <authorList>
            <consortium name="Genoscope - CEA"/>
            <person name="William W."/>
        </authorList>
    </citation>
    <scope>NUCLEOTIDE SEQUENCE [LARGE SCALE GENOMIC DNA]</scope>
    <source>
        <strain evidence="3">DSM 16959</strain>
    </source>
</reference>
<evidence type="ECO:0000256" key="1">
    <source>
        <dbReference type="SAM" id="MobiDB-lite"/>
    </source>
</evidence>
<evidence type="ECO:0000313" key="2">
    <source>
        <dbReference type="EMBL" id="CAB1368050.1"/>
    </source>
</evidence>
<sequence>MTARRRSPLLRLPSRFIPPRHSGFSLARASTPFLTQAELSENVTLWQSPGKKCALPRREGSSADGRSNAT</sequence>
<dbReference type="AlphaFoldDB" id="A0A6S6XTG7"/>
<proteinExistence type="predicted"/>
<dbReference type="Proteomes" id="UP000515733">
    <property type="component" value="Chromosome"/>
</dbReference>
<dbReference type="EMBL" id="LR778301">
    <property type="protein sequence ID" value="CAB1368050.1"/>
    <property type="molecule type" value="Genomic_DNA"/>
</dbReference>
<protein>
    <submittedName>
        <fullName evidence="2">Uncharacterized protein</fullName>
    </submittedName>
</protein>
<feature type="region of interest" description="Disordered" evidence="1">
    <location>
        <begin position="48"/>
        <end position="70"/>
    </location>
</feature>
<dbReference type="KEGG" id="doe:DENOEST_0885"/>
<keyword evidence="3" id="KW-1185">Reference proteome</keyword>
<evidence type="ECO:0000313" key="3">
    <source>
        <dbReference type="Proteomes" id="UP000515733"/>
    </source>
</evidence>
<gene>
    <name evidence="2" type="ORF">DENOEST_0885</name>
</gene>
<accession>A0A6S6XTG7</accession>